<keyword evidence="4" id="KW-1185">Reference proteome</keyword>
<feature type="compositionally biased region" description="Basic and acidic residues" evidence="1">
    <location>
        <begin position="884"/>
        <end position="894"/>
    </location>
</feature>
<dbReference type="Gene3D" id="3.30.565.10">
    <property type="entry name" value="Histidine kinase-like ATPase, C-terminal domain"/>
    <property type="match status" value="1"/>
</dbReference>
<dbReference type="NCBIfam" id="NF047352">
    <property type="entry name" value="P_loop_sacsin"/>
    <property type="match status" value="1"/>
</dbReference>
<dbReference type="Proteomes" id="UP000286576">
    <property type="component" value="Unassembled WGS sequence"/>
</dbReference>
<dbReference type="EMBL" id="QXFL01000003">
    <property type="protein sequence ID" value="RIV86831.1"/>
    <property type="molecule type" value="Genomic_DNA"/>
</dbReference>
<sequence length="1049" mass="118762">MMSHFLEKLAGQRRKFLEGLDANEGDINLDIFEDFYPDQAHFVFELLQNAEDVEATEVTFTLSEDGCIFEHDGKRLFSEADVRAITGIHNSTKNKATDQIGKFGVGFKSVFVYSVAPEITSGDFAFRISRLVMPEPIARPDLDRSITRFWLPFNNPKKDKSEAFAEVANGLRELAETTLLFLSSINAINWKINQHETGSILRVEHSSEHVEVLKETDGAKTASSHFLRFNAPVEGLERHQLAVAFALEGLTEGKGFDGRKALAEQFKIVPVAGQVAVFFPAEKETSGLRFHLHAPFVPELSRASIKSTAANEPLFAQLAVLAANAMHGIRDLGLLTPEFLGVLPNPQDVLGKRYEQIRIALIAAFNGEPLMPTHAKDHAPARKLLQAKASLKDLLKADDLEFLIEYDEVPPCWAANRALQGTNVERFMNGLAIGEWDVSEFLEHVSDQADEEWGDPDADFMAWFSGKPVEWLQQFYALLAREPESADDLYQLRDARLVRLSDGALTTGVKSYFPDEERRYTHIVACVDPAVYESGKSKVQQKFARKFLEEVGVREIGERELVKSLLEKEYVSDDHRLKQKEYVAHLRRFIKLIDADASLKNQIKSFKIFLGSDGKWHKPTDIILDLPFLDTGLEKYYEIIGKRGDATPLAALYESLPIDTPKVVELAKALGAVTTIKVSKARCQSNPKWNYLRSAPGQRWTSTGRNEDYVIEKFDHLVAAKSIRIARLIWNSLNDQGPHPSWLKARFQWNYTNGYYDADSQLVCQLRNSAWVPQMDGGFVKPNEARAELLPEGFVFDPGLSWLKRIEFGKAVEAKNEQARLEAAVAAEKKSRKISAAAELGFEKPEDIEWLEKFAEVPAEDRERLLDEWQSLKTRSDLPVSEPRNPERRAEKVGEIAATAPERKTEMRTRSVSVGREDVKDEAGQYLRQQYTNDGELFCQVCKRRMPFRLDDGSAYFERVEFLPSLQKRYHQNYLALCPTDAAKFRFANGTDDMLLDLFCDLDSEELEVILAQNDETIYFTKTHLADLKKVIEVDRRSSTDITQTDGET</sequence>
<evidence type="ECO:0000256" key="1">
    <source>
        <dbReference type="SAM" id="MobiDB-lite"/>
    </source>
</evidence>
<dbReference type="PANTHER" id="PTHR32387">
    <property type="entry name" value="WU:FJ29H11"/>
    <property type="match status" value="1"/>
</dbReference>
<comment type="caution">
    <text evidence="3">The sequence shown here is derived from an EMBL/GenBank/DDBJ whole genome shotgun (WGS) entry which is preliminary data.</text>
</comment>
<dbReference type="InterPro" id="IPR052957">
    <property type="entry name" value="Auxin_embryo_med"/>
</dbReference>
<dbReference type="OrthoDB" id="9802640at2"/>
<feature type="region of interest" description="Disordered" evidence="1">
    <location>
        <begin position="876"/>
        <end position="915"/>
    </location>
</feature>
<dbReference type="SUPFAM" id="SSF55874">
    <property type="entry name" value="ATPase domain of HSP90 chaperone/DNA topoisomerase II/histidine kinase"/>
    <property type="match status" value="1"/>
</dbReference>
<dbReference type="PANTHER" id="PTHR32387:SF0">
    <property type="entry name" value="PROTEIN NO VEIN"/>
    <property type="match status" value="1"/>
</dbReference>
<proteinExistence type="predicted"/>
<dbReference type="AlphaFoldDB" id="A0A418NTV0"/>
<gene>
    <name evidence="3" type="ORF">D2V07_09105</name>
</gene>
<feature type="domain" description="Sacsin/Nov" evidence="2">
    <location>
        <begin position="36"/>
        <end position="123"/>
    </location>
</feature>
<name>A0A418NTV0_9SPHN</name>
<dbReference type="InterPro" id="IPR036890">
    <property type="entry name" value="HATPase_C_sf"/>
</dbReference>
<reference evidence="3 4" key="1">
    <citation type="submission" date="2018-08" db="EMBL/GenBank/DDBJ databases">
        <title>Erythrobacter zhengii sp.nov., a bacterium isolated from deep-sea sediment.</title>
        <authorList>
            <person name="Fang C."/>
            <person name="Wu Y.-H."/>
            <person name="Sun C."/>
            <person name="Wang H."/>
            <person name="Cheng H."/>
            <person name="Meng F.-X."/>
            <person name="Wang C.-S."/>
            <person name="Xu X.-W."/>
        </authorList>
    </citation>
    <scope>NUCLEOTIDE SEQUENCE [LARGE SCALE GENOMIC DNA]</scope>
    <source>
        <strain evidence="3 4">V18</strain>
    </source>
</reference>
<evidence type="ECO:0000313" key="4">
    <source>
        <dbReference type="Proteomes" id="UP000286576"/>
    </source>
</evidence>
<dbReference type="RefSeq" id="WP_147366926.1">
    <property type="nucleotide sequence ID" value="NZ_CAWODQ010000022.1"/>
</dbReference>
<evidence type="ECO:0000313" key="3">
    <source>
        <dbReference type="EMBL" id="RIV86831.1"/>
    </source>
</evidence>
<organism evidence="3 4">
    <name type="scientific">Aurantiacibacter zhengii</name>
    <dbReference type="NCBI Taxonomy" id="2307003"/>
    <lineage>
        <taxon>Bacteria</taxon>
        <taxon>Pseudomonadati</taxon>
        <taxon>Pseudomonadota</taxon>
        <taxon>Alphaproteobacteria</taxon>
        <taxon>Sphingomonadales</taxon>
        <taxon>Erythrobacteraceae</taxon>
        <taxon>Aurantiacibacter</taxon>
    </lineage>
</organism>
<evidence type="ECO:0000259" key="2">
    <source>
        <dbReference type="Pfam" id="PF25794"/>
    </source>
</evidence>
<dbReference type="Pfam" id="PF25794">
    <property type="entry name" value="SACS"/>
    <property type="match status" value="1"/>
</dbReference>
<protein>
    <recommendedName>
        <fullName evidence="2">Sacsin/Nov domain-containing protein</fullName>
    </recommendedName>
</protein>
<dbReference type="InterPro" id="IPR058210">
    <property type="entry name" value="SACS/Nov_dom"/>
</dbReference>
<accession>A0A418NTV0</accession>
<feature type="compositionally biased region" description="Basic and acidic residues" evidence="1">
    <location>
        <begin position="901"/>
        <end position="915"/>
    </location>
</feature>